<organism evidence="3 4">
    <name type="scientific">Clathrus columnatus</name>
    <dbReference type="NCBI Taxonomy" id="1419009"/>
    <lineage>
        <taxon>Eukaryota</taxon>
        <taxon>Fungi</taxon>
        <taxon>Dikarya</taxon>
        <taxon>Basidiomycota</taxon>
        <taxon>Agaricomycotina</taxon>
        <taxon>Agaricomycetes</taxon>
        <taxon>Phallomycetidae</taxon>
        <taxon>Phallales</taxon>
        <taxon>Clathraceae</taxon>
        <taxon>Clathrus</taxon>
    </lineage>
</organism>
<reference evidence="3" key="1">
    <citation type="submission" date="2021-10" db="EMBL/GenBank/DDBJ databases">
        <title>De novo Genome Assembly of Clathrus columnatus (Basidiomycota, Fungi) Using Illumina and Nanopore Sequence Data.</title>
        <authorList>
            <person name="Ogiso-Tanaka E."/>
            <person name="Itagaki H."/>
            <person name="Hosoya T."/>
            <person name="Hosaka K."/>
        </authorList>
    </citation>
    <scope>NUCLEOTIDE SEQUENCE</scope>
    <source>
        <strain evidence="3">MO-923</strain>
    </source>
</reference>
<accession>A0AAV5AHX4</accession>
<dbReference type="InterPro" id="IPR035899">
    <property type="entry name" value="DBL_dom_sf"/>
</dbReference>
<dbReference type="PROSITE" id="PS50010">
    <property type="entry name" value="DH_2"/>
    <property type="match status" value="1"/>
</dbReference>
<feature type="region of interest" description="Disordered" evidence="1">
    <location>
        <begin position="217"/>
        <end position="239"/>
    </location>
</feature>
<sequence length="949" mass="104786">MQTLPGTHLVQRPSSTLERGCITYHALPKGAQPPQIPLRDDLPLYTPKSKNVKNVRNVLRRSSRSSSSTTITTTLSTTSSNNQSSDISYPPFHGHNDWNPPTGPGHDPLLDRLRYDISYPPPRNQPSLSNVEVEAHLGQFEKNTTRIQTSWSDSGHATREKTFSALFLSPSSSSSSSEGGHYDSVYRSQTQSPTHLHPRPLSYHLPSRVLNMGHAQSTISHGDHHSSVSHSTEPDLVRKPSSSWWKRSFRISDKSGHKEENLSGVGTLSAEPRSSRRPRIENNAIALSSSISESGHLFVISTEEMDTSPSRTRRKLRKKPHSPSAFPSSLRSSAPCVNGNTINQRIPSSSRPLPTPPVPPLANGIGQPQDRLHSGQALYNIGKHKRHDSTVTRHHRIHPNIQHQPYRTSADYAHSSHGEHPHSTSVPLNSGPTVAAVHGASGLPFPDMLPPLRVLSPLRIHIPLSESGRCKSAPDLTIKPSNRRSRDNSTTTPYPTLREQSYESETALVQSPISDSSTNGAFSLEESNQPSVVSPTRPSFLRTPSNRRWTLAVSETPEEELLAELERLRRVGWALGFQGELVKVRNEEERRSIDLNIETEAESRADGNGGQMSHPTPGNRSPNVKWRKEEMEQWLVARKALLVCREIVRTEKTYCEGLEMLQRGETLNTPPPLLLQYLPALISASRAFIARLAEDPSTWGVSAAFLGNEEALEAAFVAWSGVVGQFFGKDDNDGAKREIRNSKSKAKPSRRISLGLDRISLVQNLTPVIESSNKNTELHSGKSQPHLPVIPPVMSPPALTSPNHKSSMQTALWRRSMPSLALALLPGHGDTTNEYAKGTGSMAPDTFSFNASSVPRRSRYSILRFGNGTNHANGKKSYDTISTRKVPTVQDLAIQPVQRVVRYVLLYKDLFNSAPETSPARALAERALESASRIARRCNRAQDNAAFFL</sequence>
<dbReference type="Gene3D" id="1.20.900.10">
    <property type="entry name" value="Dbl homology (DH) domain"/>
    <property type="match status" value="1"/>
</dbReference>
<evidence type="ECO:0000256" key="1">
    <source>
        <dbReference type="SAM" id="MobiDB-lite"/>
    </source>
</evidence>
<feature type="compositionally biased region" description="Basic residues" evidence="1">
    <location>
        <begin position="311"/>
        <end position="321"/>
    </location>
</feature>
<keyword evidence="4" id="KW-1185">Reference proteome</keyword>
<dbReference type="SUPFAM" id="SSF48065">
    <property type="entry name" value="DBL homology domain (DH-domain)"/>
    <property type="match status" value="1"/>
</dbReference>
<evidence type="ECO:0000313" key="3">
    <source>
        <dbReference type="EMBL" id="GJJ13357.1"/>
    </source>
</evidence>
<feature type="region of interest" description="Disordered" evidence="1">
    <location>
        <begin position="168"/>
        <end position="202"/>
    </location>
</feature>
<proteinExistence type="predicted"/>
<feature type="region of interest" description="Disordered" evidence="1">
    <location>
        <begin position="255"/>
        <end position="279"/>
    </location>
</feature>
<feature type="region of interest" description="Disordered" evidence="1">
    <location>
        <begin position="304"/>
        <end position="371"/>
    </location>
</feature>
<feature type="compositionally biased region" description="Low complexity" evidence="1">
    <location>
        <begin position="322"/>
        <end position="335"/>
    </location>
</feature>
<protein>
    <recommendedName>
        <fullName evidence="2">DH domain-containing protein</fullName>
    </recommendedName>
</protein>
<dbReference type="AlphaFoldDB" id="A0AAV5AHX4"/>
<dbReference type="GO" id="GO:0005085">
    <property type="term" value="F:guanyl-nucleotide exchange factor activity"/>
    <property type="evidence" value="ECO:0007669"/>
    <property type="project" value="InterPro"/>
</dbReference>
<feature type="domain" description="DH" evidence="2">
    <location>
        <begin position="889"/>
        <end position="941"/>
    </location>
</feature>
<feature type="compositionally biased region" description="Low complexity" evidence="1">
    <location>
        <begin position="64"/>
        <end position="85"/>
    </location>
</feature>
<feature type="compositionally biased region" description="Polar residues" evidence="1">
    <location>
        <begin position="503"/>
        <end position="539"/>
    </location>
</feature>
<feature type="region of interest" description="Disordered" evidence="1">
    <location>
        <begin position="595"/>
        <end position="623"/>
    </location>
</feature>
<evidence type="ECO:0000259" key="2">
    <source>
        <dbReference type="PROSITE" id="PS50010"/>
    </source>
</evidence>
<feature type="compositionally biased region" description="Polar residues" evidence="1">
    <location>
        <begin position="611"/>
        <end position="622"/>
    </location>
</feature>
<gene>
    <name evidence="3" type="ORF">Clacol_007609</name>
</gene>
<dbReference type="Proteomes" id="UP001050691">
    <property type="component" value="Unassembled WGS sequence"/>
</dbReference>
<name>A0AAV5AHX4_9AGAM</name>
<evidence type="ECO:0000313" key="4">
    <source>
        <dbReference type="Proteomes" id="UP001050691"/>
    </source>
</evidence>
<dbReference type="Pfam" id="PF00621">
    <property type="entry name" value="RhoGEF"/>
    <property type="match status" value="1"/>
</dbReference>
<dbReference type="EMBL" id="BPWL01000008">
    <property type="protein sequence ID" value="GJJ13357.1"/>
    <property type="molecule type" value="Genomic_DNA"/>
</dbReference>
<feature type="compositionally biased region" description="Basic and acidic residues" evidence="1">
    <location>
        <begin position="221"/>
        <end position="238"/>
    </location>
</feature>
<dbReference type="InterPro" id="IPR000219">
    <property type="entry name" value="DH_dom"/>
</dbReference>
<feature type="region of interest" description="Disordered" evidence="1">
    <location>
        <begin position="467"/>
        <end position="539"/>
    </location>
</feature>
<feature type="region of interest" description="Disordered" evidence="1">
    <location>
        <begin position="59"/>
        <end position="128"/>
    </location>
</feature>
<comment type="caution">
    <text evidence="3">The sequence shown here is derived from an EMBL/GenBank/DDBJ whole genome shotgun (WGS) entry which is preliminary data.</text>
</comment>